<dbReference type="Pfam" id="PF00535">
    <property type="entry name" value="Glycos_transf_2"/>
    <property type="match status" value="1"/>
</dbReference>
<dbReference type="InterPro" id="IPR001173">
    <property type="entry name" value="Glyco_trans_2-like"/>
</dbReference>
<dbReference type="InterPro" id="IPR050834">
    <property type="entry name" value="Glycosyltransf_2"/>
</dbReference>
<dbReference type="InterPro" id="IPR029044">
    <property type="entry name" value="Nucleotide-diphossugar_trans"/>
</dbReference>
<reference evidence="3 4" key="2">
    <citation type="submission" date="2019-05" db="EMBL/GenBank/DDBJ databases">
        <title>Glycomyces buryatensis sp. nov.</title>
        <authorList>
            <person name="Nikitina E."/>
        </authorList>
    </citation>
    <scope>NUCLEOTIDE SEQUENCE [LARGE SCALE GENOMIC DNA]</scope>
    <source>
        <strain evidence="3 4">18</strain>
    </source>
</reference>
<dbReference type="Gene3D" id="3.90.550.10">
    <property type="entry name" value="Spore Coat Polysaccharide Biosynthesis Protein SpsA, Chain A"/>
    <property type="match status" value="1"/>
</dbReference>
<dbReference type="GO" id="GO:0016740">
    <property type="term" value="F:transferase activity"/>
    <property type="evidence" value="ECO:0007669"/>
    <property type="project" value="UniProtKB-KW"/>
</dbReference>
<dbReference type="AlphaFoldDB" id="A0A4S8QIS1"/>
<keyword evidence="3" id="KW-0808">Transferase</keyword>
<dbReference type="SUPFAM" id="SSF53448">
    <property type="entry name" value="Nucleotide-diphospho-sugar transferases"/>
    <property type="match status" value="1"/>
</dbReference>
<organism evidence="3 4">
    <name type="scientific">Glycomyces buryatensis</name>
    <dbReference type="NCBI Taxonomy" id="2570927"/>
    <lineage>
        <taxon>Bacteria</taxon>
        <taxon>Bacillati</taxon>
        <taxon>Actinomycetota</taxon>
        <taxon>Actinomycetes</taxon>
        <taxon>Glycomycetales</taxon>
        <taxon>Glycomycetaceae</taxon>
        <taxon>Glycomyces</taxon>
    </lineage>
</organism>
<name>A0A4S8QIS1_9ACTN</name>
<reference evidence="4" key="1">
    <citation type="submission" date="2019-04" db="EMBL/GenBank/DDBJ databases">
        <title>Nocardioides xinjiangensis sp. nov.</title>
        <authorList>
            <person name="Liu S."/>
        </authorList>
    </citation>
    <scope>NUCLEOTIDE SEQUENCE [LARGE SCALE GENOMIC DNA]</scope>
    <source>
        <strain evidence="4">18</strain>
    </source>
</reference>
<proteinExistence type="predicted"/>
<accession>A0A4S8QIS1</accession>
<evidence type="ECO:0000313" key="4">
    <source>
        <dbReference type="Proteomes" id="UP000308760"/>
    </source>
</evidence>
<protein>
    <submittedName>
        <fullName evidence="3">Glycosyltransferase family 2 protein</fullName>
    </submittedName>
</protein>
<gene>
    <name evidence="3" type="ORF">FAB82_03915</name>
</gene>
<evidence type="ECO:0000256" key="1">
    <source>
        <dbReference type="SAM" id="MobiDB-lite"/>
    </source>
</evidence>
<dbReference type="CDD" id="cd00761">
    <property type="entry name" value="Glyco_tranf_GTA_type"/>
    <property type="match status" value="1"/>
</dbReference>
<evidence type="ECO:0000259" key="2">
    <source>
        <dbReference type="Pfam" id="PF00535"/>
    </source>
</evidence>
<evidence type="ECO:0000313" key="3">
    <source>
        <dbReference type="EMBL" id="THV42905.1"/>
    </source>
</evidence>
<dbReference type="OrthoDB" id="153025at2"/>
<sequence length="320" mass="35405">MRTKYSPRSSRSRPEGRPAVSDWPSVGVVIPTHDRPEQMREALRSVLTQFYPGDLEVVVVYDRAKPDETVAAGGERPVRVMKNQRTPGLSGARNTGITALDTELVAFLDDDDEWLPGKLTAQVQALGTAAEMCTTAIEVDYRGRRNARLAQRTTVRHVDLLRSRMMMLHSSTFLFRRSALLGGLGMVSEDAPGSQNEDWDMLLRAARRRPIAHVDTPYALINWAGSHFETRWDTKISSLRWILERHPEIHGSPEGASRVYGQIACWHAAIGDRRQAMKWAVRATKANPGEPRAAVAAVASAGLISVPTVMAALHRSGRGI</sequence>
<dbReference type="Proteomes" id="UP000308760">
    <property type="component" value="Unassembled WGS sequence"/>
</dbReference>
<dbReference type="EMBL" id="STGY01000010">
    <property type="protein sequence ID" value="THV42905.1"/>
    <property type="molecule type" value="Genomic_DNA"/>
</dbReference>
<feature type="domain" description="Glycosyltransferase 2-like" evidence="2">
    <location>
        <begin position="28"/>
        <end position="180"/>
    </location>
</feature>
<keyword evidence="4" id="KW-1185">Reference proteome</keyword>
<dbReference type="PANTHER" id="PTHR43685">
    <property type="entry name" value="GLYCOSYLTRANSFERASE"/>
    <property type="match status" value="1"/>
</dbReference>
<comment type="caution">
    <text evidence="3">The sequence shown here is derived from an EMBL/GenBank/DDBJ whole genome shotgun (WGS) entry which is preliminary data.</text>
</comment>
<dbReference type="PANTHER" id="PTHR43685:SF2">
    <property type="entry name" value="GLYCOSYLTRANSFERASE 2-LIKE DOMAIN-CONTAINING PROTEIN"/>
    <property type="match status" value="1"/>
</dbReference>
<feature type="region of interest" description="Disordered" evidence="1">
    <location>
        <begin position="1"/>
        <end position="29"/>
    </location>
</feature>